<dbReference type="EMBL" id="JBBPBN010000091">
    <property type="protein sequence ID" value="KAK8980845.1"/>
    <property type="molecule type" value="Genomic_DNA"/>
</dbReference>
<sequence>MLRNLRVFLEGFAYKSSLLMLSFSSCVASPLKADLSFLSPFNHPFPLQHFHISQKSCSDVVSVVCISSSEGHRQSLSEFVMDREKGEQRVAAEKDCGEYDQWLGNEPSFCLKGRWIGGGITVQVHGVLGSSSFRRYHLSNTVGYWVILAPDGKMFVTRSLEEEDTYLWVNGKKVFVYYEADVHQTLESSTLVGKMLAGDCLKEAGKGLRANESLAFENSTVTCLFSTVGAMPIMSDTFVWKQRDLQLSDLISRFMGILFPKLVIFMDPPLIKLVIFGMVSYSKSCFTSDPLVCTNISWIICKVQPQKLGEDTWLAKVYPYKDMLLIFSEIISPKWSDAAVLLYYYSISDEFEDIASNHGNQDDVELSSFAKRKKLAETINGVVANEKPPIYSIL</sequence>
<reference evidence="1 2" key="1">
    <citation type="journal article" date="2024" name="G3 (Bethesda)">
        <title>Genome assembly of Hibiscus sabdariffa L. provides insights into metabolisms of medicinal natural products.</title>
        <authorList>
            <person name="Kim T."/>
        </authorList>
    </citation>
    <scope>NUCLEOTIDE SEQUENCE [LARGE SCALE GENOMIC DNA]</scope>
    <source>
        <strain evidence="1">TK-2024</strain>
        <tissue evidence="1">Old leaves</tissue>
    </source>
</reference>
<protein>
    <submittedName>
        <fullName evidence="1">Uncharacterized protein</fullName>
    </submittedName>
</protein>
<dbReference type="Proteomes" id="UP001396334">
    <property type="component" value="Unassembled WGS sequence"/>
</dbReference>
<accession>A0ABR2NXC4</accession>
<dbReference type="PROSITE" id="PS51257">
    <property type="entry name" value="PROKAR_LIPOPROTEIN"/>
    <property type="match status" value="1"/>
</dbReference>
<organism evidence="1 2">
    <name type="scientific">Hibiscus sabdariffa</name>
    <name type="common">roselle</name>
    <dbReference type="NCBI Taxonomy" id="183260"/>
    <lineage>
        <taxon>Eukaryota</taxon>
        <taxon>Viridiplantae</taxon>
        <taxon>Streptophyta</taxon>
        <taxon>Embryophyta</taxon>
        <taxon>Tracheophyta</taxon>
        <taxon>Spermatophyta</taxon>
        <taxon>Magnoliopsida</taxon>
        <taxon>eudicotyledons</taxon>
        <taxon>Gunneridae</taxon>
        <taxon>Pentapetalae</taxon>
        <taxon>rosids</taxon>
        <taxon>malvids</taxon>
        <taxon>Malvales</taxon>
        <taxon>Malvaceae</taxon>
        <taxon>Malvoideae</taxon>
        <taxon>Hibiscus</taxon>
    </lineage>
</organism>
<name>A0ABR2NXC4_9ROSI</name>
<evidence type="ECO:0000313" key="1">
    <source>
        <dbReference type="EMBL" id="KAK8980845.1"/>
    </source>
</evidence>
<comment type="caution">
    <text evidence="1">The sequence shown here is derived from an EMBL/GenBank/DDBJ whole genome shotgun (WGS) entry which is preliminary data.</text>
</comment>
<gene>
    <name evidence="1" type="ORF">V6N11_047976</name>
</gene>
<proteinExistence type="predicted"/>
<keyword evidence="2" id="KW-1185">Reference proteome</keyword>
<evidence type="ECO:0000313" key="2">
    <source>
        <dbReference type="Proteomes" id="UP001396334"/>
    </source>
</evidence>